<feature type="region of interest" description="Disordered" evidence="1">
    <location>
        <begin position="227"/>
        <end position="257"/>
    </location>
</feature>
<reference evidence="2 3" key="1">
    <citation type="submission" date="2015-03" db="EMBL/GenBank/DDBJ databases">
        <title>Genome assembly of Sandaracinus amylolyticus DSM 53668.</title>
        <authorList>
            <person name="Sharma G."/>
            <person name="Subramanian S."/>
        </authorList>
    </citation>
    <scope>NUCLEOTIDE SEQUENCE [LARGE SCALE GENOMIC DNA]</scope>
    <source>
        <strain evidence="2 3">DSM 53668</strain>
    </source>
</reference>
<dbReference type="KEGG" id="samy:DB32_006127"/>
<gene>
    <name evidence="2" type="ORF">DB32_006127</name>
</gene>
<keyword evidence="3" id="KW-1185">Reference proteome</keyword>
<evidence type="ECO:0000313" key="3">
    <source>
        <dbReference type="Proteomes" id="UP000034883"/>
    </source>
</evidence>
<name>A0A0F6YL65_9BACT</name>
<evidence type="ECO:0000313" key="2">
    <source>
        <dbReference type="EMBL" id="AKF08978.1"/>
    </source>
</evidence>
<dbReference type="EMBL" id="CP011125">
    <property type="protein sequence ID" value="AKF08978.1"/>
    <property type="molecule type" value="Genomic_DNA"/>
</dbReference>
<protein>
    <submittedName>
        <fullName evidence="2">Uncharacterized protein</fullName>
    </submittedName>
</protein>
<sequence length="257" mass="28450">MSQLNTPVFGGYVDAMRITADNAQPCARELVNHAPADADPREKKALRRVGDRASEIDEVLKERERDPGVKVRPVVTAFCNGWGGLSDAMLGLTRIPNERGERAAALHARLFPAGMLWLREDARTIWSQGNRLVQRIDEENLAREIDQLIGADVREAVTRVTNELGETIGVGRKRRESVSTTGVQEKLLAFSRAVAFYCRQLAANVDESDPKSIERFRLAVAPIDAYRSTRTVRDSEPPRPEAPAIDPVTPDPVADES</sequence>
<dbReference type="RefSeq" id="WP_053236071.1">
    <property type="nucleotide sequence ID" value="NZ_CP011125.1"/>
</dbReference>
<organism evidence="2 3">
    <name type="scientific">Sandaracinus amylolyticus</name>
    <dbReference type="NCBI Taxonomy" id="927083"/>
    <lineage>
        <taxon>Bacteria</taxon>
        <taxon>Pseudomonadati</taxon>
        <taxon>Myxococcota</taxon>
        <taxon>Polyangia</taxon>
        <taxon>Polyangiales</taxon>
        <taxon>Sandaracinaceae</taxon>
        <taxon>Sandaracinus</taxon>
    </lineage>
</organism>
<dbReference type="Proteomes" id="UP000034883">
    <property type="component" value="Chromosome"/>
</dbReference>
<dbReference type="AlphaFoldDB" id="A0A0F6YL65"/>
<evidence type="ECO:0000256" key="1">
    <source>
        <dbReference type="SAM" id="MobiDB-lite"/>
    </source>
</evidence>
<accession>A0A0F6YL65</accession>
<proteinExistence type="predicted"/>